<dbReference type="SMART" id="SM00128">
    <property type="entry name" value="IPPc"/>
    <property type="match status" value="1"/>
</dbReference>
<dbReference type="Gene3D" id="3.60.10.10">
    <property type="entry name" value="Endonuclease/exonuclease/phosphatase"/>
    <property type="match status" value="1"/>
</dbReference>
<dbReference type="EMBL" id="WVTA01000004">
    <property type="protein sequence ID" value="KAK3213730.1"/>
    <property type="molecule type" value="Genomic_DNA"/>
</dbReference>
<evidence type="ECO:0000313" key="2">
    <source>
        <dbReference type="EMBL" id="KAK3213730.1"/>
    </source>
</evidence>
<sequence>MIDTYLLTFNCARHLVNPEALAPSLFDALPQAATIPDVLAISLQEVAPIAYSFLGRSYLKPYFDRIATTVHLAAHLHSHGNERLEHVATRSLGLTALLIFAKPQFRERIQYIQSAGAGVGVWNMGNKGAVAMRLGVSRPGSEHVVDLTFVAAHLAPHENAFAERNKNWEDLVRNMVFTSDDDSAYSFSEEVPLWSSIEPSTETSGLFHPNSHLFVAGDLNYRTHDSSPGPEAHKIYPQPTASSELPEHFSHLLKKDQLDRERKANRTLHGLVELPINFPPTYKYSVPKDTVSQTRSVPGGDARWEWAIHRWPAWRRTGNDLSVILASAVDDRFCFYHSPLEGKSIKFDK</sequence>
<dbReference type="Pfam" id="PF22669">
    <property type="entry name" value="Exo_endo_phos2"/>
    <property type="match status" value="1"/>
</dbReference>
<dbReference type="PANTHER" id="PTHR11200:SF286">
    <property type="entry name" value="5-PHOSPHATASE, PUTATIVE (AFU_ORTHOLOGUE AFUA_5G07600)-RELATED"/>
    <property type="match status" value="1"/>
</dbReference>
<gene>
    <name evidence="2" type="ORF">GRF29_28g783153</name>
</gene>
<organism evidence="2 3">
    <name type="scientific">Pseudopithomyces chartarum</name>
    <dbReference type="NCBI Taxonomy" id="1892770"/>
    <lineage>
        <taxon>Eukaryota</taxon>
        <taxon>Fungi</taxon>
        <taxon>Dikarya</taxon>
        <taxon>Ascomycota</taxon>
        <taxon>Pezizomycotina</taxon>
        <taxon>Dothideomycetes</taxon>
        <taxon>Pleosporomycetidae</taxon>
        <taxon>Pleosporales</taxon>
        <taxon>Massarineae</taxon>
        <taxon>Didymosphaeriaceae</taxon>
        <taxon>Pseudopithomyces</taxon>
    </lineage>
</organism>
<comment type="caution">
    <text evidence="2">The sequence shown here is derived from an EMBL/GenBank/DDBJ whole genome shotgun (WGS) entry which is preliminary data.</text>
</comment>
<dbReference type="GO" id="GO:0004439">
    <property type="term" value="F:phosphatidylinositol-4,5-bisphosphate 5-phosphatase activity"/>
    <property type="evidence" value="ECO:0007669"/>
    <property type="project" value="TreeGrafter"/>
</dbReference>
<keyword evidence="3" id="KW-1185">Reference proteome</keyword>
<proteinExistence type="predicted"/>
<dbReference type="InterPro" id="IPR036691">
    <property type="entry name" value="Endo/exonu/phosph_ase_sf"/>
</dbReference>
<dbReference type="PANTHER" id="PTHR11200">
    <property type="entry name" value="INOSITOL 5-PHOSPHATASE"/>
    <property type="match status" value="1"/>
</dbReference>
<protein>
    <recommendedName>
        <fullName evidence="1">Inositol polyphosphate-related phosphatase domain-containing protein</fullName>
    </recommendedName>
</protein>
<dbReference type="Proteomes" id="UP001280581">
    <property type="component" value="Unassembled WGS sequence"/>
</dbReference>
<reference evidence="2 3" key="1">
    <citation type="submission" date="2021-02" db="EMBL/GenBank/DDBJ databases">
        <title>Genome assembly of Pseudopithomyces chartarum.</title>
        <authorList>
            <person name="Jauregui R."/>
            <person name="Singh J."/>
            <person name="Voisey C."/>
        </authorList>
    </citation>
    <scope>NUCLEOTIDE SEQUENCE [LARGE SCALE GENOMIC DNA]</scope>
    <source>
        <strain evidence="2 3">AGR01</strain>
    </source>
</reference>
<dbReference type="GO" id="GO:0046856">
    <property type="term" value="P:phosphatidylinositol dephosphorylation"/>
    <property type="evidence" value="ECO:0007669"/>
    <property type="project" value="InterPro"/>
</dbReference>
<evidence type="ECO:0000259" key="1">
    <source>
        <dbReference type="SMART" id="SM00128"/>
    </source>
</evidence>
<dbReference type="SUPFAM" id="SSF56219">
    <property type="entry name" value="DNase I-like"/>
    <property type="match status" value="1"/>
</dbReference>
<accession>A0AAN6LZN3</accession>
<feature type="domain" description="Inositol polyphosphate-related phosphatase" evidence="1">
    <location>
        <begin position="1"/>
        <end position="344"/>
    </location>
</feature>
<dbReference type="InterPro" id="IPR000300">
    <property type="entry name" value="IPPc"/>
</dbReference>
<dbReference type="InterPro" id="IPR046985">
    <property type="entry name" value="IP5"/>
</dbReference>
<dbReference type="AlphaFoldDB" id="A0AAN6LZN3"/>
<name>A0AAN6LZN3_9PLEO</name>
<evidence type="ECO:0000313" key="3">
    <source>
        <dbReference type="Proteomes" id="UP001280581"/>
    </source>
</evidence>